<organism evidence="4 5">
    <name type="scientific">Flavobacterium rhizosphaerae</name>
    <dbReference type="NCBI Taxonomy" id="3163298"/>
    <lineage>
        <taxon>Bacteria</taxon>
        <taxon>Pseudomonadati</taxon>
        <taxon>Bacteroidota</taxon>
        <taxon>Flavobacteriia</taxon>
        <taxon>Flavobacteriales</taxon>
        <taxon>Flavobacteriaceae</taxon>
        <taxon>Flavobacterium</taxon>
    </lineage>
</organism>
<dbReference type="Proteomes" id="UP001629156">
    <property type="component" value="Unassembled WGS sequence"/>
</dbReference>
<sequence length="360" mass="41042">MNTFLRLCLLIISLHTTAQDIKTYADSLRKAADIPELAYAVVSSDTIYELKTIGYKRSDIQNNTTKAAIDDYFHLGSNTKAITGLIAGYLVEKDKIKWDTKFYSLFPEMKKESNPAYTNITLADLLSHRAKVQPYTSGEEFNLLPEFSGSKAQQRSLFVKYLLQQQPIQSNKLFDYSNGVYSAAALMLEKVSGKTWEELVDEILNQKLKLRYYIGWPNQKDLSQPWGHLIEDGNIMALPSDHPYKLNYIEPAGDISMPITDYAQLIRLNLEGLRGKDNFLKSQTYNYLHYGLSKYAIGWANTTDNNEQLSEHSGSAGTFFCYTLIDKKRNRAYIIIANSATPQAQKAIFILRDKLIEKYN</sequence>
<evidence type="ECO:0000313" key="5">
    <source>
        <dbReference type="Proteomes" id="UP001629156"/>
    </source>
</evidence>
<evidence type="ECO:0000256" key="1">
    <source>
        <dbReference type="ARBA" id="ARBA00004370"/>
    </source>
</evidence>
<dbReference type="GO" id="GO:0016787">
    <property type="term" value="F:hydrolase activity"/>
    <property type="evidence" value="ECO:0007669"/>
    <property type="project" value="UniProtKB-KW"/>
</dbReference>
<keyword evidence="2" id="KW-0472">Membrane</keyword>
<dbReference type="PANTHER" id="PTHR46825">
    <property type="entry name" value="D-ALANYL-D-ALANINE-CARBOXYPEPTIDASE/ENDOPEPTIDASE AMPH"/>
    <property type="match status" value="1"/>
</dbReference>
<dbReference type="InterPro" id="IPR012338">
    <property type="entry name" value="Beta-lactam/transpept-like"/>
</dbReference>
<dbReference type="Gene3D" id="3.40.710.10">
    <property type="entry name" value="DD-peptidase/beta-lactamase superfamily"/>
    <property type="match status" value="1"/>
</dbReference>
<gene>
    <name evidence="4" type="ORF">ABS766_03095</name>
</gene>
<comment type="caution">
    <text evidence="4">The sequence shown here is derived from an EMBL/GenBank/DDBJ whole genome shotgun (WGS) entry which is preliminary data.</text>
</comment>
<evidence type="ECO:0000259" key="3">
    <source>
        <dbReference type="Pfam" id="PF00144"/>
    </source>
</evidence>
<accession>A0ABW8YT80</accession>
<evidence type="ECO:0000256" key="2">
    <source>
        <dbReference type="ARBA" id="ARBA00023136"/>
    </source>
</evidence>
<proteinExistence type="predicted"/>
<reference evidence="4 5" key="1">
    <citation type="submission" date="2024-06" db="EMBL/GenBank/DDBJ databases">
        <authorList>
            <person name="Kaempfer P."/>
            <person name="Viver T."/>
        </authorList>
    </citation>
    <scope>NUCLEOTIDE SEQUENCE [LARGE SCALE GENOMIC DNA]</scope>
    <source>
        <strain evidence="4 5">ST-119</strain>
    </source>
</reference>
<dbReference type="InterPro" id="IPR050491">
    <property type="entry name" value="AmpC-like"/>
</dbReference>
<name>A0ABW8YT80_9FLAO</name>
<evidence type="ECO:0000313" key="4">
    <source>
        <dbReference type="EMBL" id="MFL9843399.1"/>
    </source>
</evidence>
<protein>
    <submittedName>
        <fullName evidence="4">Serine hydrolase domain-containing protein</fullName>
        <ecNumber evidence="4">3.1.1.103</ecNumber>
    </submittedName>
</protein>
<keyword evidence="4" id="KW-0378">Hydrolase</keyword>
<dbReference type="EMBL" id="JBELPZ010000002">
    <property type="protein sequence ID" value="MFL9843399.1"/>
    <property type="molecule type" value="Genomic_DNA"/>
</dbReference>
<keyword evidence="5" id="KW-1185">Reference proteome</keyword>
<comment type="subcellular location">
    <subcellularLocation>
        <location evidence="1">Membrane</location>
    </subcellularLocation>
</comment>
<dbReference type="SUPFAM" id="SSF56601">
    <property type="entry name" value="beta-lactamase/transpeptidase-like"/>
    <property type="match status" value="1"/>
</dbReference>
<dbReference type="Pfam" id="PF00144">
    <property type="entry name" value="Beta-lactamase"/>
    <property type="match status" value="1"/>
</dbReference>
<dbReference type="RefSeq" id="WP_408083650.1">
    <property type="nucleotide sequence ID" value="NZ_JBELPZ010000002.1"/>
</dbReference>
<dbReference type="PANTHER" id="PTHR46825:SF11">
    <property type="entry name" value="PENICILLIN-BINDING PROTEIN 4"/>
    <property type="match status" value="1"/>
</dbReference>
<dbReference type="InterPro" id="IPR001466">
    <property type="entry name" value="Beta-lactam-related"/>
</dbReference>
<feature type="domain" description="Beta-lactamase-related" evidence="3">
    <location>
        <begin position="27"/>
        <end position="343"/>
    </location>
</feature>
<dbReference type="EC" id="3.1.1.103" evidence="4"/>